<feature type="region of interest" description="Disordered" evidence="1">
    <location>
        <begin position="157"/>
        <end position="176"/>
    </location>
</feature>
<evidence type="ECO:0000313" key="3">
    <source>
        <dbReference type="Proteomes" id="UP001595752"/>
    </source>
</evidence>
<dbReference type="EMBL" id="JBHRZT010000052">
    <property type="protein sequence ID" value="MFC3884542.1"/>
    <property type="molecule type" value="Genomic_DNA"/>
</dbReference>
<accession>A0ABV8B4F5</accession>
<sequence length="176" mass="20118">MTDSSFYRLLKAREEGIPFYRGEILSEQTEYRLDMTPYKYTLGATQTDSYNALVCTTFIHEFGRNNLFQLSLHHTEWDDVENLGPTIGGRILFDEDASWEELNAKVESGYVFQTTKLTEQYDYKEFVGELDKGALLLFLLKPSGEIEFFTNEGELEGEPGDTVVSLNRPRQGIDSG</sequence>
<evidence type="ECO:0000313" key="2">
    <source>
        <dbReference type="EMBL" id="MFC3884542.1"/>
    </source>
</evidence>
<dbReference type="Proteomes" id="UP001595752">
    <property type="component" value="Unassembled WGS sequence"/>
</dbReference>
<evidence type="ECO:0000256" key="1">
    <source>
        <dbReference type="SAM" id="MobiDB-lite"/>
    </source>
</evidence>
<organism evidence="2 3">
    <name type="scientific">Bacillus songklensis</name>
    <dbReference type="NCBI Taxonomy" id="1069116"/>
    <lineage>
        <taxon>Bacteria</taxon>
        <taxon>Bacillati</taxon>
        <taxon>Bacillota</taxon>
        <taxon>Bacilli</taxon>
        <taxon>Bacillales</taxon>
        <taxon>Bacillaceae</taxon>
        <taxon>Bacillus</taxon>
    </lineage>
</organism>
<gene>
    <name evidence="2" type="ORF">ACFOU2_13925</name>
</gene>
<name>A0ABV8B4F5_9BACI</name>
<proteinExistence type="predicted"/>
<keyword evidence="3" id="KW-1185">Reference proteome</keyword>
<comment type="caution">
    <text evidence="2">The sequence shown here is derived from an EMBL/GenBank/DDBJ whole genome shotgun (WGS) entry which is preliminary data.</text>
</comment>
<protein>
    <submittedName>
        <fullName evidence="2">Uncharacterized protein</fullName>
    </submittedName>
</protein>
<reference evidence="3" key="1">
    <citation type="journal article" date="2019" name="Int. J. Syst. Evol. Microbiol.">
        <title>The Global Catalogue of Microorganisms (GCM) 10K type strain sequencing project: providing services to taxonomists for standard genome sequencing and annotation.</title>
        <authorList>
            <consortium name="The Broad Institute Genomics Platform"/>
            <consortium name="The Broad Institute Genome Sequencing Center for Infectious Disease"/>
            <person name="Wu L."/>
            <person name="Ma J."/>
        </authorList>
    </citation>
    <scope>NUCLEOTIDE SEQUENCE [LARGE SCALE GENOMIC DNA]</scope>
    <source>
        <strain evidence="3">CCUG 61889</strain>
    </source>
</reference>